<sequence length="89" mass="9967">SNMDLACKAFVPIDSSITNGLIEQAHRRAKDEESENKISLWDIAKEWMCNPMRAVAKAYIICRQELSALLTIGSHPNIVPIVDLSIYAH</sequence>
<gene>
    <name evidence="1" type="ORF">FME351_LOCUS22868</name>
    <name evidence="2" type="ORF">TSG867_LOCUS32636</name>
</gene>
<proteinExistence type="predicted"/>
<reference evidence="2" key="1">
    <citation type="submission" date="2021-02" db="EMBL/GenBank/DDBJ databases">
        <authorList>
            <person name="Nowell W R."/>
        </authorList>
    </citation>
    <scope>NUCLEOTIDE SEQUENCE</scope>
</reference>
<dbReference type="Proteomes" id="UP000663869">
    <property type="component" value="Unassembled WGS sequence"/>
</dbReference>
<feature type="non-terminal residue" evidence="2">
    <location>
        <position position="1"/>
    </location>
</feature>
<dbReference type="AlphaFoldDB" id="A0A821HL88"/>
<dbReference type="EMBL" id="CAJNYU010003005">
    <property type="protein sequence ID" value="CAF3619700.1"/>
    <property type="molecule type" value="Genomic_DNA"/>
</dbReference>
<accession>A0A821HL88</accession>
<dbReference type="EMBL" id="CAJOBQ010007849">
    <property type="protein sequence ID" value="CAF4686305.1"/>
    <property type="molecule type" value="Genomic_DNA"/>
</dbReference>
<dbReference type="Proteomes" id="UP000663862">
    <property type="component" value="Unassembled WGS sequence"/>
</dbReference>
<evidence type="ECO:0000313" key="1">
    <source>
        <dbReference type="EMBL" id="CAF3619700.1"/>
    </source>
</evidence>
<evidence type="ECO:0000313" key="3">
    <source>
        <dbReference type="Proteomes" id="UP000663862"/>
    </source>
</evidence>
<name>A0A821HL88_9BILA</name>
<comment type="caution">
    <text evidence="2">The sequence shown here is derived from an EMBL/GenBank/DDBJ whole genome shotgun (WGS) entry which is preliminary data.</text>
</comment>
<protein>
    <submittedName>
        <fullName evidence="2">Uncharacterized protein</fullName>
    </submittedName>
</protein>
<organism evidence="2 3">
    <name type="scientific">Rotaria socialis</name>
    <dbReference type="NCBI Taxonomy" id="392032"/>
    <lineage>
        <taxon>Eukaryota</taxon>
        <taxon>Metazoa</taxon>
        <taxon>Spiralia</taxon>
        <taxon>Gnathifera</taxon>
        <taxon>Rotifera</taxon>
        <taxon>Eurotatoria</taxon>
        <taxon>Bdelloidea</taxon>
        <taxon>Philodinida</taxon>
        <taxon>Philodinidae</taxon>
        <taxon>Rotaria</taxon>
    </lineage>
</organism>
<evidence type="ECO:0000313" key="2">
    <source>
        <dbReference type="EMBL" id="CAF4686305.1"/>
    </source>
</evidence>